<dbReference type="InterPro" id="IPR033199">
    <property type="entry name" value="DDAH-like"/>
</dbReference>
<dbReference type="GO" id="GO:0045429">
    <property type="term" value="P:positive regulation of nitric oxide biosynthetic process"/>
    <property type="evidence" value="ECO:0007669"/>
    <property type="project" value="TreeGrafter"/>
</dbReference>
<dbReference type="GO" id="GO:0016597">
    <property type="term" value="F:amino acid binding"/>
    <property type="evidence" value="ECO:0007669"/>
    <property type="project" value="TreeGrafter"/>
</dbReference>
<comment type="similarity">
    <text evidence="1">Belongs to the DDAH family.</text>
</comment>
<dbReference type="PANTHER" id="PTHR12737">
    <property type="entry name" value="DIMETHYLARGININE DIMETHYLAMINOHYDROLASE"/>
    <property type="match status" value="1"/>
</dbReference>
<proteinExistence type="inferred from homology"/>
<dbReference type="Proteomes" id="UP000250079">
    <property type="component" value="Chromosome"/>
</dbReference>
<evidence type="ECO:0000313" key="5">
    <source>
        <dbReference type="EMBL" id="ASJ74794.1"/>
    </source>
</evidence>
<dbReference type="PANTHER" id="PTHR12737:SF9">
    <property type="entry name" value="DIMETHYLARGININASE"/>
    <property type="match status" value="1"/>
</dbReference>
<evidence type="ECO:0000256" key="2">
    <source>
        <dbReference type="ARBA" id="ARBA00022801"/>
    </source>
</evidence>
<keyword evidence="2 5" id="KW-0378">Hydrolase</keyword>
<keyword evidence="4" id="KW-0175">Coiled coil</keyword>
<feature type="coiled-coil region" evidence="4">
    <location>
        <begin position="20"/>
        <end position="47"/>
    </location>
</feature>
<evidence type="ECO:0000313" key="6">
    <source>
        <dbReference type="Proteomes" id="UP000250079"/>
    </source>
</evidence>
<dbReference type="EC" id="3.5.3.18" evidence="5"/>
<feature type="active site" description="Proton donor" evidence="3">
    <location>
        <position position="159"/>
    </location>
</feature>
<reference evidence="5 6" key="1">
    <citation type="submission" date="2016-12" db="EMBL/GenBank/DDBJ databases">
        <authorList>
            <person name="Song W.-J."/>
            <person name="Kurnit D.M."/>
        </authorList>
    </citation>
    <scope>NUCLEOTIDE SEQUENCE [LARGE SCALE GENOMIC DNA]</scope>
    <source>
        <strain evidence="5 6">IMCC3135</strain>
    </source>
</reference>
<dbReference type="GO" id="GO:0000052">
    <property type="term" value="P:citrulline metabolic process"/>
    <property type="evidence" value="ECO:0007669"/>
    <property type="project" value="TreeGrafter"/>
</dbReference>
<evidence type="ECO:0000256" key="1">
    <source>
        <dbReference type="ARBA" id="ARBA00008532"/>
    </source>
</evidence>
<dbReference type="Pfam" id="PF19420">
    <property type="entry name" value="DDAH_eukar"/>
    <property type="match status" value="1"/>
</dbReference>
<dbReference type="RefSeq" id="WP_205737683.1">
    <property type="nucleotide sequence ID" value="NZ_CP018632.1"/>
</dbReference>
<dbReference type="GO" id="GO:0016403">
    <property type="term" value="F:dimethylargininase activity"/>
    <property type="evidence" value="ECO:0007669"/>
    <property type="project" value="UniProtKB-EC"/>
</dbReference>
<keyword evidence="6" id="KW-1185">Reference proteome</keyword>
<accession>A0A2Z2P4N3</accession>
<name>A0A2Z2P4N3_9GAMM</name>
<protein>
    <submittedName>
        <fullName evidence="5">N(G),N(G)-dimethylarginine dimethylaminohydrolase</fullName>
        <ecNumber evidence="5">3.5.3.18</ecNumber>
    </submittedName>
</protein>
<dbReference type="SUPFAM" id="SSF55909">
    <property type="entry name" value="Pentein"/>
    <property type="match status" value="1"/>
</dbReference>
<sequence>MKAITRAISSAMQDCELTHMDRQALDLDRARQQHEAYNQALRDLAVDVIELAEQPTLADSVFVEDAALVFDEIAIITHPGAISRRPETSSIAEALEPLRPLAHIMEPAILDGGDVLTIGKEVYVGLSSRSNSEAVVQLQQHLESFGYTVHGLEMGKCLHLKTAVTALDDQTVLLNPDWVDVDLFKGYTIVKTHPDEPFGANVVRVGSSLLYGAGYPNTQAAIEALGHDVHVVDMSELAKAEGAVTCCSLMFN</sequence>
<gene>
    <name evidence="5" type="ORF">IMCC3135_23625</name>
</gene>
<organism evidence="5 6">
    <name type="scientific">Granulosicoccus antarcticus IMCC3135</name>
    <dbReference type="NCBI Taxonomy" id="1192854"/>
    <lineage>
        <taxon>Bacteria</taxon>
        <taxon>Pseudomonadati</taxon>
        <taxon>Pseudomonadota</taxon>
        <taxon>Gammaproteobacteria</taxon>
        <taxon>Chromatiales</taxon>
        <taxon>Granulosicoccaceae</taxon>
        <taxon>Granulosicoccus</taxon>
    </lineage>
</organism>
<dbReference type="GO" id="GO:0006525">
    <property type="term" value="P:arginine metabolic process"/>
    <property type="evidence" value="ECO:0007669"/>
    <property type="project" value="TreeGrafter"/>
</dbReference>
<evidence type="ECO:0000256" key="3">
    <source>
        <dbReference type="PIRSR" id="PIRSR633199-1"/>
    </source>
</evidence>
<dbReference type="AlphaFoldDB" id="A0A2Z2P4N3"/>
<dbReference type="Gene3D" id="3.75.10.10">
    <property type="entry name" value="L-arginine/glycine Amidinotransferase, Chain A"/>
    <property type="match status" value="1"/>
</dbReference>
<feature type="active site" description="Nucleophile" evidence="3">
    <location>
        <position position="246"/>
    </location>
</feature>
<dbReference type="KEGG" id="gai:IMCC3135_23625"/>
<dbReference type="EMBL" id="CP018632">
    <property type="protein sequence ID" value="ASJ74794.1"/>
    <property type="molecule type" value="Genomic_DNA"/>
</dbReference>
<evidence type="ECO:0000256" key="4">
    <source>
        <dbReference type="SAM" id="Coils"/>
    </source>
</evidence>